<evidence type="ECO:0000313" key="1">
    <source>
        <dbReference type="EMBL" id="ASU33197.1"/>
    </source>
</evidence>
<accession>A0A223NTL5</accession>
<gene>
    <name evidence="1" type="ORF">MuYL_1299</name>
</gene>
<dbReference type="EMBL" id="CP022743">
    <property type="protein sequence ID" value="ASU33197.1"/>
    <property type="molecule type" value="Genomic_DNA"/>
</dbReference>
<sequence>MLLFYNGSSNKPKTEKLLNIIKPILRGWFFCFMIMSF</sequence>
<organism evidence="1 2">
    <name type="scientific">Mucilaginibacter xinganensis</name>
    <dbReference type="NCBI Taxonomy" id="1234841"/>
    <lineage>
        <taxon>Bacteria</taxon>
        <taxon>Pseudomonadati</taxon>
        <taxon>Bacteroidota</taxon>
        <taxon>Sphingobacteriia</taxon>
        <taxon>Sphingobacteriales</taxon>
        <taxon>Sphingobacteriaceae</taxon>
        <taxon>Mucilaginibacter</taxon>
    </lineage>
</organism>
<dbReference type="KEGG" id="muc:MuYL_1299"/>
<protein>
    <submittedName>
        <fullName evidence="1">Uncharacterized protein</fullName>
    </submittedName>
</protein>
<proteinExistence type="predicted"/>
<evidence type="ECO:0000313" key="2">
    <source>
        <dbReference type="Proteomes" id="UP000215002"/>
    </source>
</evidence>
<reference evidence="1 2" key="1">
    <citation type="submission" date="2017-08" db="EMBL/GenBank/DDBJ databases">
        <title>Complete genome sequence of Mucilaginibacter sp. strain BJC16-A31.</title>
        <authorList>
            <consortium name="Henan University of Science and Technology"/>
            <person name="You X."/>
        </authorList>
    </citation>
    <scope>NUCLEOTIDE SEQUENCE [LARGE SCALE GENOMIC DNA]</scope>
    <source>
        <strain evidence="1 2">BJC16-A31</strain>
    </source>
</reference>
<dbReference type="AlphaFoldDB" id="A0A223NTL5"/>
<dbReference type="Proteomes" id="UP000215002">
    <property type="component" value="Chromosome"/>
</dbReference>
<name>A0A223NTL5_9SPHI</name>
<keyword evidence="2" id="KW-1185">Reference proteome</keyword>